<dbReference type="AlphaFoldDB" id="A0A9W6NVZ3"/>
<dbReference type="Proteomes" id="UP001143463">
    <property type="component" value="Unassembled WGS sequence"/>
</dbReference>
<gene>
    <name evidence="2" type="ORF">GCM10017577_24950</name>
</gene>
<name>A0A9W6NVZ3_9PSEU</name>
<accession>A0A9W6NVZ3</accession>
<evidence type="ECO:0000313" key="3">
    <source>
        <dbReference type="Proteomes" id="UP001143463"/>
    </source>
</evidence>
<feature type="compositionally biased region" description="Polar residues" evidence="1">
    <location>
        <begin position="35"/>
        <end position="44"/>
    </location>
</feature>
<sequence length="120" mass="13327">MTTDRPRPTPSHPVPDGVSVTPSPVPPYGDGVTDWRTTSELTPSRTEEVYIGGPLDGQPARPHRGRWPIWRHEDGTPVATAAGDREFLGHDRHTYPPFYVDLDQTGRPVHSSTLVPPRCR</sequence>
<evidence type="ECO:0000313" key="2">
    <source>
        <dbReference type="EMBL" id="GLL11354.1"/>
    </source>
</evidence>
<protein>
    <submittedName>
        <fullName evidence="2">Uncharacterized protein</fullName>
    </submittedName>
</protein>
<dbReference type="EMBL" id="BSFQ01000008">
    <property type="protein sequence ID" value="GLL11354.1"/>
    <property type="molecule type" value="Genomic_DNA"/>
</dbReference>
<organism evidence="2 3">
    <name type="scientific">Pseudonocardia halophobica</name>
    <dbReference type="NCBI Taxonomy" id="29401"/>
    <lineage>
        <taxon>Bacteria</taxon>
        <taxon>Bacillati</taxon>
        <taxon>Actinomycetota</taxon>
        <taxon>Actinomycetes</taxon>
        <taxon>Pseudonocardiales</taxon>
        <taxon>Pseudonocardiaceae</taxon>
        <taxon>Pseudonocardia</taxon>
    </lineage>
</organism>
<feature type="region of interest" description="Disordered" evidence="1">
    <location>
        <begin position="1"/>
        <end position="65"/>
    </location>
</feature>
<reference evidence="2" key="1">
    <citation type="journal article" date="2014" name="Int. J. Syst. Evol. Microbiol.">
        <title>Complete genome sequence of Corynebacterium casei LMG S-19264T (=DSM 44701T), isolated from a smear-ripened cheese.</title>
        <authorList>
            <consortium name="US DOE Joint Genome Institute (JGI-PGF)"/>
            <person name="Walter F."/>
            <person name="Albersmeier A."/>
            <person name="Kalinowski J."/>
            <person name="Ruckert C."/>
        </authorList>
    </citation>
    <scope>NUCLEOTIDE SEQUENCE</scope>
    <source>
        <strain evidence="2">VKM Ac-1069</strain>
    </source>
</reference>
<comment type="caution">
    <text evidence="2">The sequence shown here is derived from an EMBL/GenBank/DDBJ whole genome shotgun (WGS) entry which is preliminary data.</text>
</comment>
<reference evidence="2" key="2">
    <citation type="submission" date="2023-01" db="EMBL/GenBank/DDBJ databases">
        <authorList>
            <person name="Sun Q."/>
            <person name="Evtushenko L."/>
        </authorList>
    </citation>
    <scope>NUCLEOTIDE SEQUENCE</scope>
    <source>
        <strain evidence="2">VKM Ac-1069</strain>
    </source>
</reference>
<proteinExistence type="predicted"/>
<keyword evidence="3" id="KW-1185">Reference proteome</keyword>
<evidence type="ECO:0000256" key="1">
    <source>
        <dbReference type="SAM" id="MobiDB-lite"/>
    </source>
</evidence>